<name>A0ABU1AV73_9BACT</name>
<gene>
    <name evidence="2" type="ORF">QEH52_11050</name>
</gene>
<reference evidence="2 3" key="1">
    <citation type="submission" date="2023-04" db="EMBL/GenBank/DDBJ databases">
        <title>A novel bacteria isolated from coastal sediment.</title>
        <authorList>
            <person name="Liu X.-J."/>
            <person name="Du Z.-J."/>
        </authorList>
    </citation>
    <scope>NUCLEOTIDE SEQUENCE [LARGE SCALE GENOMIC DNA]</scope>
    <source>
        <strain evidence="2 3">SDUM461003</strain>
    </source>
</reference>
<evidence type="ECO:0000313" key="3">
    <source>
        <dbReference type="Proteomes" id="UP001225316"/>
    </source>
</evidence>
<evidence type="ECO:0000313" key="2">
    <source>
        <dbReference type="EMBL" id="MDQ8208048.1"/>
    </source>
</evidence>
<dbReference type="Proteomes" id="UP001225316">
    <property type="component" value="Unassembled WGS sequence"/>
</dbReference>
<feature type="signal peptide" evidence="1">
    <location>
        <begin position="1"/>
        <end position="20"/>
    </location>
</feature>
<feature type="chain" id="PRO_5045055963" evidence="1">
    <location>
        <begin position="21"/>
        <end position="191"/>
    </location>
</feature>
<proteinExistence type="predicted"/>
<keyword evidence="1" id="KW-0732">Signal</keyword>
<sequence>MKNTQSLLTLFAASAMSLQAASFTDTGADASNFASFGNMVSSSDGDLVSLTRTDSGGDAGADWYIGASTRLSLFEVDQQNVLNITPSAQIGDGQWQVNILFFDSLGDYINEKNLIAFSNSTAGTSDNIADFATSEGIVGAESYYVRFRTQGDVNSGFSFTEVAAVPEPSQSALMFGGLALVSIFLRRRHRD</sequence>
<accession>A0ABU1AV73</accession>
<dbReference type="InterPro" id="IPR013424">
    <property type="entry name" value="Ice-binding_C"/>
</dbReference>
<dbReference type="EMBL" id="JARXHW010000023">
    <property type="protein sequence ID" value="MDQ8208048.1"/>
    <property type="molecule type" value="Genomic_DNA"/>
</dbReference>
<dbReference type="RefSeq" id="WP_308950459.1">
    <property type="nucleotide sequence ID" value="NZ_JARXHW010000023.1"/>
</dbReference>
<evidence type="ECO:0000256" key="1">
    <source>
        <dbReference type="SAM" id="SignalP"/>
    </source>
</evidence>
<protein>
    <submittedName>
        <fullName evidence="2">PEP-CTERM sorting domain-containing protein</fullName>
    </submittedName>
</protein>
<keyword evidence="3" id="KW-1185">Reference proteome</keyword>
<organism evidence="2 3">
    <name type="scientific">Thalassobacterium maritimum</name>
    <dbReference type="NCBI Taxonomy" id="3041265"/>
    <lineage>
        <taxon>Bacteria</taxon>
        <taxon>Pseudomonadati</taxon>
        <taxon>Verrucomicrobiota</taxon>
        <taxon>Opitutia</taxon>
        <taxon>Puniceicoccales</taxon>
        <taxon>Coraliomargaritaceae</taxon>
        <taxon>Thalassobacterium</taxon>
    </lineage>
</organism>
<dbReference type="NCBIfam" id="TIGR02595">
    <property type="entry name" value="PEP_CTERM"/>
    <property type="match status" value="1"/>
</dbReference>
<comment type="caution">
    <text evidence="2">The sequence shown here is derived from an EMBL/GenBank/DDBJ whole genome shotgun (WGS) entry which is preliminary data.</text>
</comment>